<evidence type="ECO:0000256" key="2">
    <source>
        <dbReference type="ARBA" id="ARBA00022475"/>
    </source>
</evidence>
<feature type="transmembrane region" description="Helical" evidence="12">
    <location>
        <begin position="52"/>
        <end position="73"/>
    </location>
</feature>
<name>A0A9D3QAG1_MEGAT</name>
<comment type="similarity">
    <text evidence="11">Belongs to the G-protein coupled receptor 1 family.</text>
</comment>
<dbReference type="PRINTS" id="PR01157">
    <property type="entry name" value="P2YPURNOCPTR"/>
</dbReference>
<keyword evidence="6 12" id="KW-0472">Membrane</keyword>
<keyword evidence="10 11" id="KW-0807">Transducer</keyword>
<keyword evidence="5 11" id="KW-0297">G-protein coupled receptor</keyword>
<evidence type="ECO:0000256" key="5">
    <source>
        <dbReference type="ARBA" id="ARBA00023040"/>
    </source>
</evidence>
<feature type="transmembrane region" description="Helical" evidence="12">
    <location>
        <begin position="20"/>
        <end position="40"/>
    </location>
</feature>
<dbReference type="SUPFAM" id="SSF81321">
    <property type="entry name" value="Family A G protein-coupled receptor-like"/>
    <property type="match status" value="1"/>
</dbReference>
<keyword evidence="4 12" id="KW-1133">Transmembrane helix</keyword>
<evidence type="ECO:0000256" key="11">
    <source>
        <dbReference type="RuleBase" id="RU000688"/>
    </source>
</evidence>
<dbReference type="EMBL" id="JAFDVH010000003">
    <property type="protein sequence ID" value="KAG7484079.1"/>
    <property type="molecule type" value="Genomic_DNA"/>
</dbReference>
<feature type="domain" description="G-protein coupled receptors family 1 profile" evidence="13">
    <location>
        <begin position="31"/>
        <end position="282"/>
    </location>
</feature>
<keyword evidence="9" id="KW-0325">Glycoprotein</keyword>
<accession>A0A9D3QAG1</accession>
<dbReference type="AlphaFoldDB" id="A0A9D3QAG1"/>
<dbReference type="PRINTS" id="PR00237">
    <property type="entry name" value="GPCRRHODOPSN"/>
</dbReference>
<keyword evidence="3 11" id="KW-0812">Transmembrane</keyword>
<organism evidence="14 15">
    <name type="scientific">Megalops atlanticus</name>
    <name type="common">Tarpon</name>
    <name type="synonym">Clupea gigantea</name>
    <dbReference type="NCBI Taxonomy" id="7932"/>
    <lineage>
        <taxon>Eukaryota</taxon>
        <taxon>Metazoa</taxon>
        <taxon>Chordata</taxon>
        <taxon>Craniata</taxon>
        <taxon>Vertebrata</taxon>
        <taxon>Euteleostomi</taxon>
        <taxon>Actinopterygii</taxon>
        <taxon>Neopterygii</taxon>
        <taxon>Teleostei</taxon>
        <taxon>Elopiformes</taxon>
        <taxon>Megalopidae</taxon>
        <taxon>Megalops</taxon>
    </lineage>
</organism>
<evidence type="ECO:0000313" key="14">
    <source>
        <dbReference type="EMBL" id="KAG7484079.1"/>
    </source>
</evidence>
<dbReference type="Pfam" id="PF00001">
    <property type="entry name" value="7tm_1"/>
    <property type="match status" value="1"/>
</dbReference>
<feature type="transmembrane region" description="Helical" evidence="12">
    <location>
        <begin position="131"/>
        <end position="156"/>
    </location>
</feature>
<evidence type="ECO:0000256" key="12">
    <source>
        <dbReference type="SAM" id="Phobius"/>
    </source>
</evidence>
<dbReference type="PROSITE" id="PS50262">
    <property type="entry name" value="G_PROTEIN_RECEP_F1_2"/>
    <property type="match status" value="1"/>
</dbReference>
<evidence type="ECO:0000256" key="3">
    <source>
        <dbReference type="ARBA" id="ARBA00022692"/>
    </source>
</evidence>
<dbReference type="InterPro" id="IPR000276">
    <property type="entry name" value="GPCR_Rhodpsn"/>
</dbReference>
<sequence length="319" mass="36002">MRNDSCNLSLEVDAAGLTCIYSLSFTLGLPANLLSLWGLYQLGRSSRGIQLVFILNLLVSDLLQLLTLPVWMLYLQKGHRWQYSAAGCNIMGYLFYINLYASIMFLSLIALDRYLAIVHPLSSRRVRTGRVAGLTTLTVWTLTILFCLIGLYPSVFDPETRLCLERYPVSVRYARFKIATVLMGFLLPCAVLGYSSVRIGVTLRNSPSVSDHDRHKIVGTLTLITIIFVAIFGPYHLVGGYKFVAFFHPGIDHCALERSLFLTYRLCYGLTSLNSLLDPFFYIFQCRDARRELSRSLRCLGDESDTVASHDHLVQSDNL</sequence>
<gene>
    <name evidence="14" type="ORF">MATL_G00045940</name>
</gene>
<evidence type="ECO:0000256" key="10">
    <source>
        <dbReference type="ARBA" id="ARBA00023224"/>
    </source>
</evidence>
<feature type="transmembrane region" description="Helical" evidence="12">
    <location>
        <begin position="217"/>
        <end position="237"/>
    </location>
</feature>
<evidence type="ECO:0000256" key="4">
    <source>
        <dbReference type="ARBA" id="ARBA00022989"/>
    </source>
</evidence>
<reference evidence="14" key="1">
    <citation type="submission" date="2021-01" db="EMBL/GenBank/DDBJ databases">
        <authorList>
            <person name="Zahm M."/>
            <person name="Roques C."/>
            <person name="Cabau C."/>
            <person name="Klopp C."/>
            <person name="Donnadieu C."/>
            <person name="Jouanno E."/>
            <person name="Lampietro C."/>
            <person name="Louis A."/>
            <person name="Herpin A."/>
            <person name="Echchiki A."/>
            <person name="Berthelot C."/>
            <person name="Parey E."/>
            <person name="Roest-Crollius H."/>
            <person name="Braasch I."/>
            <person name="Postlethwait J."/>
            <person name="Bobe J."/>
            <person name="Montfort J."/>
            <person name="Bouchez O."/>
            <person name="Begum T."/>
            <person name="Mejri S."/>
            <person name="Adams A."/>
            <person name="Chen W.-J."/>
            <person name="Guiguen Y."/>
        </authorList>
    </citation>
    <scope>NUCLEOTIDE SEQUENCE</scope>
    <source>
        <strain evidence="14">YG-15Mar2019-1</strain>
        <tissue evidence="14">Brain</tissue>
    </source>
</reference>
<evidence type="ECO:0000256" key="8">
    <source>
        <dbReference type="ARBA" id="ARBA00023170"/>
    </source>
</evidence>
<dbReference type="Gene3D" id="1.20.1070.10">
    <property type="entry name" value="Rhodopsin 7-helix transmembrane proteins"/>
    <property type="match status" value="1"/>
</dbReference>
<evidence type="ECO:0000256" key="7">
    <source>
        <dbReference type="ARBA" id="ARBA00023157"/>
    </source>
</evidence>
<dbReference type="Proteomes" id="UP001046870">
    <property type="component" value="Chromosome 3"/>
</dbReference>
<evidence type="ECO:0000256" key="9">
    <source>
        <dbReference type="ARBA" id="ARBA00023180"/>
    </source>
</evidence>
<keyword evidence="15" id="KW-1185">Reference proteome</keyword>
<dbReference type="PANTHER" id="PTHR24234:SF9">
    <property type="entry name" value="G-PROTEIN COUPLED RECEPTOR 132-RELATED"/>
    <property type="match status" value="1"/>
</dbReference>
<comment type="caution">
    <text evidence="14">The sequence shown here is derived from an EMBL/GenBank/DDBJ whole genome shotgun (WGS) entry which is preliminary data.</text>
</comment>
<dbReference type="OrthoDB" id="9946711at2759"/>
<evidence type="ECO:0000259" key="13">
    <source>
        <dbReference type="PROSITE" id="PS50262"/>
    </source>
</evidence>
<keyword evidence="2" id="KW-1003">Cell membrane</keyword>
<feature type="transmembrane region" description="Helical" evidence="12">
    <location>
        <begin position="176"/>
        <end position="197"/>
    </location>
</feature>
<dbReference type="InterPro" id="IPR017452">
    <property type="entry name" value="GPCR_Rhodpsn_7TM"/>
</dbReference>
<comment type="subcellular location">
    <subcellularLocation>
        <location evidence="1">Cell membrane</location>
        <topology evidence="1">Multi-pass membrane protein</topology>
    </subcellularLocation>
</comment>
<dbReference type="PANTHER" id="PTHR24234">
    <property type="entry name" value="LYSOPHOSPHATIDIC ACID RECEPTOR 5/SPHINGOSYLPHOSPHORYLCHOLINE RECEPTOR"/>
    <property type="match status" value="1"/>
</dbReference>
<protein>
    <recommendedName>
        <fullName evidence="13">G-protein coupled receptors family 1 profile domain-containing protein</fullName>
    </recommendedName>
</protein>
<keyword evidence="7" id="KW-1015">Disulfide bond</keyword>
<feature type="transmembrane region" description="Helical" evidence="12">
    <location>
        <begin position="262"/>
        <end position="284"/>
    </location>
</feature>
<evidence type="ECO:0000256" key="6">
    <source>
        <dbReference type="ARBA" id="ARBA00023136"/>
    </source>
</evidence>
<dbReference type="GO" id="GO:0005886">
    <property type="term" value="C:plasma membrane"/>
    <property type="evidence" value="ECO:0007669"/>
    <property type="project" value="UniProtKB-SubCell"/>
</dbReference>
<proteinExistence type="inferred from homology"/>
<dbReference type="GO" id="GO:0004930">
    <property type="term" value="F:G protein-coupled receptor activity"/>
    <property type="evidence" value="ECO:0007669"/>
    <property type="project" value="UniProtKB-KW"/>
</dbReference>
<evidence type="ECO:0000256" key="1">
    <source>
        <dbReference type="ARBA" id="ARBA00004651"/>
    </source>
</evidence>
<dbReference type="PROSITE" id="PS00237">
    <property type="entry name" value="G_PROTEIN_RECEP_F1_1"/>
    <property type="match status" value="1"/>
</dbReference>
<feature type="transmembrane region" description="Helical" evidence="12">
    <location>
        <begin position="93"/>
        <end position="111"/>
    </location>
</feature>
<keyword evidence="8 11" id="KW-0675">Receptor</keyword>
<evidence type="ECO:0000313" key="15">
    <source>
        <dbReference type="Proteomes" id="UP001046870"/>
    </source>
</evidence>